<evidence type="ECO:0000313" key="2">
    <source>
        <dbReference type="Proteomes" id="UP000078343"/>
    </source>
</evidence>
<sequence length="157" mass="16595">MAAVGEMAMWVSPATVSLMVARRRREAVQRDRGEPVFHDHGVSSKLRTRFEDPGTIMPAAKSGLPLTEAWIGSCSRPGDKQPISSAAATSAITPPLWTSRGGAELPLESLAAMTFTDDSNLTIVVVPSAWAPLAALLVDHDGSTVVVPTFEISGRDG</sequence>
<dbReference type="GeneID" id="30009894"/>
<proteinExistence type="predicted"/>
<protein>
    <submittedName>
        <fullName evidence="1">Uncharacterized protein</fullName>
    </submittedName>
</protein>
<gene>
    <name evidence="1" type="ORF">AYL99_05726</name>
</gene>
<organism evidence="1 2">
    <name type="scientific">Fonsecaea erecta</name>
    <dbReference type="NCBI Taxonomy" id="1367422"/>
    <lineage>
        <taxon>Eukaryota</taxon>
        <taxon>Fungi</taxon>
        <taxon>Dikarya</taxon>
        <taxon>Ascomycota</taxon>
        <taxon>Pezizomycotina</taxon>
        <taxon>Eurotiomycetes</taxon>
        <taxon>Chaetothyriomycetidae</taxon>
        <taxon>Chaetothyriales</taxon>
        <taxon>Herpotrichiellaceae</taxon>
        <taxon>Fonsecaea</taxon>
    </lineage>
</organism>
<name>A0A178ZLP0_9EURO</name>
<dbReference type="RefSeq" id="XP_018694091.1">
    <property type="nucleotide sequence ID" value="XM_018837238.1"/>
</dbReference>
<accession>A0A178ZLP0</accession>
<comment type="caution">
    <text evidence="1">The sequence shown here is derived from an EMBL/GenBank/DDBJ whole genome shotgun (WGS) entry which is preliminary data.</text>
</comment>
<dbReference type="AlphaFoldDB" id="A0A178ZLP0"/>
<dbReference type="EMBL" id="LVYI01000004">
    <property type="protein sequence ID" value="OAP60724.1"/>
    <property type="molecule type" value="Genomic_DNA"/>
</dbReference>
<dbReference type="Proteomes" id="UP000078343">
    <property type="component" value="Unassembled WGS sequence"/>
</dbReference>
<evidence type="ECO:0000313" key="1">
    <source>
        <dbReference type="EMBL" id="OAP60724.1"/>
    </source>
</evidence>
<reference evidence="1 2" key="1">
    <citation type="submission" date="2016-04" db="EMBL/GenBank/DDBJ databases">
        <title>Draft genome of Fonsecaea erecta CBS 125763.</title>
        <authorList>
            <person name="Weiss V.A."/>
            <person name="Vicente V.A."/>
            <person name="Raittz R.T."/>
            <person name="Moreno L.F."/>
            <person name="De Souza E.M."/>
            <person name="Pedrosa F.O."/>
            <person name="Steffens M.B."/>
            <person name="Faoro H."/>
            <person name="Tadra-Sfeir M.Z."/>
            <person name="Najafzadeh M.J."/>
            <person name="Felipe M.S."/>
            <person name="Teixeira M."/>
            <person name="Sun J."/>
            <person name="Xi L."/>
            <person name="Gomes R."/>
            <person name="De Azevedo C.M."/>
            <person name="Salgado C.G."/>
            <person name="Da Silva M.B."/>
            <person name="Nascimento M.F."/>
            <person name="Queiroz-Telles F."/>
            <person name="Attili D.S."/>
            <person name="Gorbushina A."/>
        </authorList>
    </citation>
    <scope>NUCLEOTIDE SEQUENCE [LARGE SCALE GENOMIC DNA]</scope>
    <source>
        <strain evidence="1 2">CBS 125763</strain>
    </source>
</reference>
<keyword evidence="2" id="KW-1185">Reference proteome</keyword>